<protein>
    <submittedName>
        <fullName evidence="5">Prop effector</fullName>
    </submittedName>
</protein>
<keyword evidence="2" id="KW-0694">RNA-binding</keyword>
<dbReference type="EMBL" id="AASRHK010000021">
    <property type="protein sequence ID" value="EFF8954469.1"/>
    <property type="molecule type" value="Genomic_DNA"/>
</dbReference>
<dbReference type="SUPFAM" id="SSF48657">
    <property type="entry name" value="FinO-like"/>
    <property type="match status" value="1"/>
</dbReference>
<dbReference type="PANTHER" id="PTHR38106">
    <property type="entry name" value="RNA CHAPERONE PROQ"/>
    <property type="match status" value="1"/>
</dbReference>
<feature type="compositionally biased region" description="Low complexity" evidence="4">
    <location>
        <begin position="1"/>
        <end position="10"/>
    </location>
</feature>
<dbReference type="Proteomes" id="UP000524010">
    <property type="component" value="Unassembled WGS sequence"/>
</dbReference>
<feature type="region of interest" description="Disordered" evidence="4">
    <location>
        <begin position="1"/>
        <end position="30"/>
    </location>
</feature>
<dbReference type="GO" id="GO:0033592">
    <property type="term" value="F:RNA strand annealing activity"/>
    <property type="evidence" value="ECO:0007669"/>
    <property type="project" value="InterPro"/>
</dbReference>
<dbReference type="SMART" id="SM00945">
    <property type="entry name" value="ProQ"/>
    <property type="match status" value="1"/>
</dbReference>
<dbReference type="GO" id="GO:0034057">
    <property type="term" value="F:RNA strand-exchange activity"/>
    <property type="evidence" value="ECO:0007669"/>
    <property type="project" value="InterPro"/>
</dbReference>
<dbReference type="InterPro" id="IPR036442">
    <property type="entry name" value="ProQ/FinO_sf"/>
</dbReference>
<evidence type="ECO:0000256" key="2">
    <source>
        <dbReference type="ARBA" id="ARBA00022884"/>
    </source>
</evidence>
<evidence type="ECO:0000256" key="4">
    <source>
        <dbReference type="SAM" id="MobiDB-lite"/>
    </source>
</evidence>
<sequence length="155" mass="17836">MNQQTTQQDQTTRKPSRRIPWQHMTKRQRKNRRRINRLAEYWPELFGAENIKPLKAGVIHDMLQDAKARELAIGHGVLRGALTSHLHTTRYLKAIIAGGPRYDLNGQPCGEVTEKEKAAASEQLMWRLEQIKQQNIQRQDTGGGESDNRQRGTET</sequence>
<organism evidence="5 6">
    <name type="scientific">Escherichia coli</name>
    <dbReference type="NCBI Taxonomy" id="562"/>
    <lineage>
        <taxon>Bacteria</taxon>
        <taxon>Pseudomonadati</taxon>
        <taxon>Pseudomonadota</taxon>
        <taxon>Gammaproteobacteria</taxon>
        <taxon>Enterobacterales</taxon>
        <taxon>Enterobacteriaceae</taxon>
        <taxon>Escherichia</taxon>
    </lineage>
</organism>
<dbReference type="GO" id="GO:0010608">
    <property type="term" value="P:post-transcriptional regulation of gene expression"/>
    <property type="evidence" value="ECO:0007669"/>
    <property type="project" value="InterPro"/>
</dbReference>
<keyword evidence="3" id="KW-0143">Chaperone</keyword>
<dbReference type="InterPro" id="IPR016103">
    <property type="entry name" value="ProQ/FinO"/>
</dbReference>
<dbReference type="PANTHER" id="PTHR38106:SF1">
    <property type="entry name" value="RNA CHAPERONE PROQ"/>
    <property type="match status" value="1"/>
</dbReference>
<dbReference type="Pfam" id="PF04352">
    <property type="entry name" value="ProQ"/>
    <property type="match status" value="1"/>
</dbReference>
<evidence type="ECO:0000313" key="6">
    <source>
        <dbReference type="Proteomes" id="UP000524010"/>
    </source>
</evidence>
<dbReference type="RefSeq" id="WP_001076062.1">
    <property type="nucleotide sequence ID" value="NZ_BFZB01000203.1"/>
</dbReference>
<gene>
    <name evidence="5" type="ORF">BTB68_002419</name>
</gene>
<dbReference type="AlphaFoldDB" id="A0A0F3SBK7"/>
<comment type="caution">
    <text evidence="5">The sequence shown here is derived from an EMBL/GenBank/DDBJ whole genome shotgun (WGS) entry which is preliminary data.</text>
</comment>
<accession>A0A0F3SBK7</accession>
<reference evidence="5 6" key="1">
    <citation type="submission" date="2020-02" db="EMBL/GenBank/DDBJ databases">
        <authorList>
            <consortium name="PulseNet: The National Subtyping Network for Foodborne Disease Surveillance"/>
            <person name="Tarr C.L."/>
            <person name="Trees E."/>
            <person name="Katz L.S."/>
            <person name="Carleton-Romer H.A."/>
            <person name="Stroika S."/>
            <person name="Kucerova Z."/>
            <person name="Roache K.F."/>
            <person name="Sabol A.L."/>
            <person name="Besser J."/>
            <person name="Gerner-Smidt P."/>
        </authorList>
    </citation>
    <scope>NUCLEOTIDE SEQUENCE [LARGE SCALE GENOMIC DNA]</scope>
    <source>
        <strain evidence="5 6">PNUSAE005278</strain>
    </source>
</reference>
<dbReference type="Gene3D" id="1.10.1710.10">
    <property type="entry name" value="ProQ/FinO domain"/>
    <property type="match status" value="1"/>
</dbReference>
<evidence type="ECO:0000313" key="5">
    <source>
        <dbReference type="EMBL" id="EFF8954469.1"/>
    </source>
</evidence>
<feature type="region of interest" description="Disordered" evidence="4">
    <location>
        <begin position="131"/>
        <end position="155"/>
    </location>
</feature>
<keyword evidence="1" id="KW-0963">Cytoplasm</keyword>
<dbReference type="GO" id="GO:0005829">
    <property type="term" value="C:cytosol"/>
    <property type="evidence" value="ECO:0007669"/>
    <property type="project" value="TreeGrafter"/>
</dbReference>
<feature type="compositionally biased region" description="Polar residues" evidence="4">
    <location>
        <begin position="131"/>
        <end position="140"/>
    </location>
</feature>
<name>A0A0F3SBK7_ECOLX</name>
<proteinExistence type="predicted"/>
<feature type="compositionally biased region" description="Basic and acidic residues" evidence="4">
    <location>
        <begin position="146"/>
        <end position="155"/>
    </location>
</feature>
<evidence type="ECO:0000256" key="3">
    <source>
        <dbReference type="ARBA" id="ARBA00023186"/>
    </source>
</evidence>
<evidence type="ECO:0000256" key="1">
    <source>
        <dbReference type="ARBA" id="ARBA00022490"/>
    </source>
</evidence>
<dbReference type="InterPro" id="IPR023529">
    <property type="entry name" value="ProQ"/>
</dbReference>